<dbReference type="EMBL" id="OZ034822">
    <property type="protein sequence ID" value="CAL1412835.1"/>
    <property type="molecule type" value="Genomic_DNA"/>
</dbReference>
<sequence length="232" mass="25194">MIGRPLWFDQSTRLGRRMGFPKVCVEMSIDSSFPETLKLVPDHKPTFEVHLEYCNRPIGCQKCRVFGHQCENVGDVREGDQGSQKKAETEGVEATTGNAGQLILDSILASKGKAQESAEAACRNLNLVVANLVKSIEQGVLTEWQRSGSVELPTESELQTVMIGQSSPSAWESSITHVANRYQSLAVDSFEVGNIVVSSPVLQNLDEFPVLEGGGKGKGKQGKKEPGRPAKP</sequence>
<dbReference type="AlphaFoldDB" id="A0AAV2GTZ9"/>
<evidence type="ECO:0000313" key="2">
    <source>
        <dbReference type="EMBL" id="CAL1412835.1"/>
    </source>
</evidence>
<protein>
    <submittedName>
        <fullName evidence="2">Uncharacterized protein</fullName>
    </submittedName>
</protein>
<keyword evidence="3" id="KW-1185">Reference proteome</keyword>
<evidence type="ECO:0000256" key="1">
    <source>
        <dbReference type="SAM" id="MobiDB-lite"/>
    </source>
</evidence>
<evidence type="ECO:0000313" key="3">
    <source>
        <dbReference type="Proteomes" id="UP001497516"/>
    </source>
</evidence>
<name>A0AAV2GTZ9_9ROSI</name>
<accession>A0AAV2GTZ9</accession>
<feature type="compositionally biased region" description="Basic and acidic residues" evidence="1">
    <location>
        <begin position="222"/>
        <end position="232"/>
    </location>
</feature>
<reference evidence="2 3" key="1">
    <citation type="submission" date="2024-04" db="EMBL/GenBank/DDBJ databases">
        <authorList>
            <person name="Fracassetti M."/>
        </authorList>
    </citation>
    <scope>NUCLEOTIDE SEQUENCE [LARGE SCALE GENOMIC DNA]</scope>
</reference>
<gene>
    <name evidence="2" type="ORF">LTRI10_LOCUS52100</name>
</gene>
<proteinExistence type="predicted"/>
<organism evidence="2 3">
    <name type="scientific">Linum trigynum</name>
    <dbReference type="NCBI Taxonomy" id="586398"/>
    <lineage>
        <taxon>Eukaryota</taxon>
        <taxon>Viridiplantae</taxon>
        <taxon>Streptophyta</taxon>
        <taxon>Embryophyta</taxon>
        <taxon>Tracheophyta</taxon>
        <taxon>Spermatophyta</taxon>
        <taxon>Magnoliopsida</taxon>
        <taxon>eudicotyledons</taxon>
        <taxon>Gunneridae</taxon>
        <taxon>Pentapetalae</taxon>
        <taxon>rosids</taxon>
        <taxon>fabids</taxon>
        <taxon>Malpighiales</taxon>
        <taxon>Linaceae</taxon>
        <taxon>Linum</taxon>
    </lineage>
</organism>
<dbReference type="Proteomes" id="UP001497516">
    <property type="component" value="Chromosome 9"/>
</dbReference>
<feature type="region of interest" description="Disordered" evidence="1">
    <location>
        <begin position="210"/>
        <end position="232"/>
    </location>
</feature>